<dbReference type="GO" id="GO:0007283">
    <property type="term" value="P:spermatogenesis"/>
    <property type="evidence" value="ECO:0007669"/>
    <property type="project" value="InterPro"/>
</dbReference>
<dbReference type="GeneTree" id="ENSGT00940000175969"/>
<evidence type="ECO:0000256" key="1">
    <source>
        <dbReference type="SAM" id="MobiDB-lite"/>
    </source>
</evidence>
<dbReference type="GO" id="GO:0120212">
    <property type="term" value="C:sperm head-tail coupling apparatus"/>
    <property type="evidence" value="ECO:0007669"/>
    <property type="project" value="InterPro"/>
</dbReference>
<dbReference type="InterPro" id="IPR042769">
    <property type="entry name" value="SPATA6_fam"/>
</dbReference>
<dbReference type="GO" id="GO:0032027">
    <property type="term" value="F:myosin light chain binding"/>
    <property type="evidence" value="ECO:0007669"/>
    <property type="project" value="InterPro"/>
</dbReference>
<reference evidence="2" key="1">
    <citation type="submission" date="2025-08" db="UniProtKB">
        <authorList>
            <consortium name="Ensembl"/>
        </authorList>
    </citation>
    <scope>IDENTIFICATION</scope>
</reference>
<evidence type="ECO:0000313" key="3">
    <source>
        <dbReference type="Proteomes" id="UP000694546"/>
    </source>
</evidence>
<name>A0A8C5D1R3_GADMO</name>
<dbReference type="Proteomes" id="UP000694546">
    <property type="component" value="Chromosome 12"/>
</dbReference>
<sequence length="170" mass="18882">CVCGEGKGGDRDPGGKSLTRPGRGQLRGPPPRAEASPRYQQPTVASVSRALSPYTHRRMCELSEDAQARLAHLQLGPHHFRKQTLSQPPFQVGGSPLAAPPPPPPDGGCKEREIDGWTDGDMDKRTDRWIDKQINGRQTDGWMDGPRREESICRRCLCPLNFIWYSSLIV</sequence>
<organism evidence="2 3">
    <name type="scientific">Gadus morhua</name>
    <name type="common">Atlantic cod</name>
    <dbReference type="NCBI Taxonomy" id="8049"/>
    <lineage>
        <taxon>Eukaryota</taxon>
        <taxon>Metazoa</taxon>
        <taxon>Chordata</taxon>
        <taxon>Craniata</taxon>
        <taxon>Vertebrata</taxon>
        <taxon>Euteleostomi</taxon>
        <taxon>Actinopterygii</taxon>
        <taxon>Neopterygii</taxon>
        <taxon>Teleostei</taxon>
        <taxon>Neoteleostei</taxon>
        <taxon>Acanthomorphata</taxon>
        <taxon>Zeiogadaria</taxon>
        <taxon>Gadariae</taxon>
        <taxon>Gadiformes</taxon>
        <taxon>Gadoidei</taxon>
        <taxon>Gadidae</taxon>
        <taxon>Gadus</taxon>
    </lineage>
</organism>
<dbReference type="PANTHER" id="PTHR16435:SF3">
    <property type="entry name" value="SPERMATOGENESIS-ASSOCIATED PROTEIN 6"/>
    <property type="match status" value="1"/>
</dbReference>
<feature type="compositionally biased region" description="Basic and acidic residues" evidence="1">
    <location>
        <begin position="108"/>
        <end position="125"/>
    </location>
</feature>
<feature type="region of interest" description="Disordered" evidence="1">
    <location>
        <begin position="73"/>
        <end position="125"/>
    </location>
</feature>
<protein>
    <submittedName>
        <fullName evidence="2">Uncharacterized protein</fullName>
    </submittedName>
</protein>
<dbReference type="PANTHER" id="PTHR16435">
    <property type="entry name" value="SPERMATOGENESIS-ASSOCIATED PROTEIN 6 SPATA6"/>
    <property type="match status" value="1"/>
</dbReference>
<dbReference type="AlphaFoldDB" id="A0A8C5D1R3"/>
<keyword evidence="3" id="KW-1185">Reference proteome</keyword>
<dbReference type="Ensembl" id="ENSGMOT00000075592.1">
    <property type="protein sequence ID" value="ENSGMOP00000066264.1"/>
    <property type="gene ID" value="ENSGMOG00000033349.1"/>
</dbReference>
<proteinExistence type="predicted"/>
<evidence type="ECO:0000313" key="2">
    <source>
        <dbReference type="Ensembl" id="ENSGMOP00000066264.1"/>
    </source>
</evidence>
<feature type="region of interest" description="Disordered" evidence="1">
    <location>
        <begin position="1"/>
        <end position="51"/>
    </location>
</feature>
<accession>A0A8C5D1R3</accession>
<reference evidence="2" key="2">
    <citation type="submission" date="2025-09" db="UniProtKB">
        <authorList>
            <consortium name="Ensembl"/>
        </authorList>
    </citation>
    <scope>IDENTIFICATION</scope>
</reference>